<dbReference type="SUPFAM" id="SSF51197">
    <property type="entry name" value="Clavaminate synthase-like"/>
    <property type="match status" value="1"/>
</dbReference>
<keyword evidence="3" id="KW-0539">Nucleus</keyword>
<keyword evidence="2 3" id="KW-0408">Iron</keyword>
<accession>A0ABN9TJH6</accession>
<comment type="function">
    <text evidence="3">Oxygenase that can act as both a histone lysine demethylase and a ribosomal histidine hydroxylase.</text>
</comment>
<comment type="cofactor">
    <cofactor evidence="3">
        <name>Fe(2+)</name>
        <dbReference type="ChEBI" id="CHEBI:29033"/>
    </cofactor>
    <text evidence="3">Binds 1 Fe(2+) ion per subunit.</text>
</comment>
<dbReference type="PANTHER" id="PTHR13096">
    <property type="entry name" value="MINA53 MYC INDUCED NUCLEAR ANTIGEN"/>
    <property type="match status" value="1"/>
</dbReference>
<keyword evidence="3" id="KW-0804">Transcription</keyword>
<dbReference type="PANTHER" id="PTHR13096:SF8">
    <property type="entry name" value="RIBOSOMAL OXYGENASE 1"/>
    <property type="match status" value="1"/>
</dbReference>
<comment type="subcellular location">
    <subcellularLocation>
        <location evidence="3">Nucleus</location>
    </subcellularLocation>
</comment>
<evidence type="ECO:0000256" key="2">
    <source>
        <dbReference type="ARBA" id="ARBA00023004"/>
    </source>
</evidence>
<evidence type="ECO:0000313" key="5">
    <source>
        <dbReference type="EMBL" id="CAK0845716.1"/>
    </source>
</evidence>
<dbReference type="Proteomes" id="UP001189429">
    <property type="component" value="Unassembled WGS sequence"/>
</dbReference>
<evidence type="ECO:0000313" key="6">
    <source>
        <dbReference type="Proteomes" id="UP001189429"/>
    </source>
</evidence>
<comment type="caution">
    <text evidence="5">The sequence shown here is derived from an EMBL/GenBank/DDBJ whole genome shotgun (WGS) entry which is preliminary data.</text>
</comment>
<feature type="domain" description="JmjC" evidence="4">
    <location>
        <begin position="83"/>
        <end position="198"/>
    </location>
</feature>
<organism evidence="5 6">
    <name type="scientific">Prorocentrum cordatum</name>
    <dbReference type="NCBI Taxonomy" id="2364126"/>
    <lineage>
        <taxon>Eukaryota</taxon>
        <taxon>Sar</taxon>
        <taxon>Alveolata</taxon>
        <taxon>Dinophyceae</taxon>
        <taxon>Prorocentrales</taxon>
        <taxon>Prorocentraceae</taxon>
        <taxon>Prorocentrum</taxon>
    </lineage>
</organism>
<dbReference type="Pfam" id="PF08007">
    <property type="entry name" value="JmjC_2"/>
    <property type="match status" value="1"/>
</dbReference>
<name>A0ABN9TJH6_9DINO</name>
<keyword evidence="1 3" id="KW-0479">Metal-binding</keyword>
<dbReference type="EC" id="1.14.11.-" evidence="3"/>
<dbReference type="EMBL" id="CAUYUJ010014760">
    <property type="protein sequence ID" value="CAK0845716.1"/>
    <property type="molecule type" value="Genomic_DNA"/>
</dbReference>
<evidence type="ECO:0000259" key="4">
    <source>
        <dbReference type="Pfam" id="PF08007"/>
    </source>
</evidence>
<keyword evidence="6" id="KW-1185">Reference proteome</keyword>
<protein>
    <recommendedName>
        <fullName evidence="3">Bifunctional lysine-specific demethylase and histidyl-hydroxylase</fullName>
        <ecNumber evidence="3">1.14.11.-</ecNumber>
    </recommendedName>
</protein>
<comment type="similarity">
    <text evidence="3">Belongs to the ROX family.</text>
</comment>
<reference evidence="5" key="1">
    <citation type="submission" date="2023-10" db="EMBL/GenBank/DDBJ databases">
        <authorList>
            <person name="Chen Y."/>
            <person name="Shah S."/>
            <person name="Dougan E. K."/>
            <person name="Thang M."/>
            <person name="Chan C."/>
        </authorList>
    </citation>
    <scope>NUCLEOTIDE SEQUENCE [LARGE SCALE GENOMIC DNA]</scope>
</reference>
<sequence length="216" mass="23301">MTERRPGALPADALACLHDGLREAHRSSKEDVARQLRSRAGLHFERDINLARCVAGKQVMQNGRGQAEAAAVAAAVAEGCSVQVVHPQRFAPAVAALLARLEGFFGCLWGANSFRTPPASRGFKAHHDEVEVFMLQLEGAKNWTLHSCPAGPLPQGYCWDRATTRRCWARRACRCASVPGTDLLYLPRGTVHRGSAVDGEDPAPDSFGVLMGGAYN</sequence>
<dbReference type="InterPro" id="IPR039994">
    <property type="entry name" value="NO66-like"/>
</dbReference>
<dbReference type="Gene3D" id="2.60.120.650">
    <property type="entry name" value="Cupin"/>
    <property type="match status" value="1"/>
</dbReference>
<gene>
    <name evidence="5" type="ORF">PCOR1329_LOCUS39428</name>
</gene>
<dbReference type="InterPro" id="IPR003347">
    <property type="entry name" value="JmjC_dom"/>
</dbReference>
<proteinExistence type="inferred from homology"/>
<evidence type="ECO:0000256" key="1">
    <source>
        <dbReference type="ARBA" id="ARBA00022723"/>
    </source>
</evidence>
<keyword evidence="3" id="KW-0223">Dioxygenase</keyword>
<keyword evidence="3" id="KW-0805">Transcription regulation</keyword>
<keyword evidence="3" id="KW-0560">Oxidoreductase</keyword>
<evidence type="ECO:0000256" key="3">
    <source>
        <dbReference type="RuleBase" id="RU366061"/>
    </source>
</evidence>